<comment type="caution">
    <text evidence="2">The sequence shown here is derived from an EMBL/GenBank/DDBJ whole genome shotgun (WGS) entry which is preliminary data.</text>
</comment>
<dbReference type="GO" id="GO:0003677">
    <property type="term" value="F:DNA binding"/>
    <property type="evidence" value="ECO:0007669"/>
    <property type="project" value="InterPro"/>
</dbReference>
<accession>A0A1V9A4S1</accession>
<dbReference type="AlphaFoldDB" id="A0A1V9A4S1"/>
<sequence length="295" mass="33035">MAEVSHVVAEWAFTQGLKRLRETSPNSNQSEIAKRIGKSRATIGHYEMGRYLPSHDSLDIMLDSYGHGDRAAYYRRLRDRVEMRSPDWWEDEFPDHFPPRSLALFAGFEYSAAEMRIYEPQRVPELVQTPSYAEAVLRAELTEHRADELTLQLRMLRGRQAVLDRPDAPRLTCVLGESALRSPVGGPHVLGEQLTTLAARARQGVLTLRVLPDSAGRPAGACAGFTGLLLPSELIQDFSETAWVSTPVDRIHYESPETLAVFRSLWRDLAKAALTPAESVDLVAELGRELTRDVS</sequence>
<dbReference type="Pfam" id="PF01381">
    <property type="entry name" value="HTH_3"/>
    <property type="match status" value="1"/>
</dbReference>
<evidence type="ECO:0000259" key="1">
    <source>
        <dbReference type="PROSITE" id="PS50943"/>
    </source>
</evidence>
<dbReference type="Proteomes" id="UP000192591">
    <property type="component" value="Unassembled WGS sequence"/>
</dbReference>
<dbReference type="EMBL" id="MWIH01000005">
    <property type="protein sequence ID" value="OQO92050.1"/>
    <property type="molecule type" value="Genomic_DNA"/>
</dbReference>
<dbReference type="InterPro" id="IPR043917">
    <property type="entry name" value="DUF5753"/>
</dbReference>
<reference evidence="2 3" key="1">
    <citation type="submission" date="2017-02" db="EMBL/GenBank/DDBJ databases">
        <title>Draft genome of Saccharomonospora sp. 154.</title>
        <authorList>
            <person name="Alonso-Carmona G.S."/>
            <person name="De La Haba R."/>
            <person name="Vera-Gargallo B."/>
            <person name="Sandoval-Trujillo A.H."/>
            <person name="Ramirez-Duran N."/>
            <person name="Ventosa A."/>
        </authorList>
    </citation>
    <scope>NUCLEOTIDE SEQUENCE [LARGE SCALE GENOMIC DNA]</scope>
    <source>
        <strain evidence="2 3">LRS4.154</strain>
    </source>
</reference>
<keyword evidence="3" id="KW-1185">Reference proteome</keyword>
<protein>
    <submittedName>
        <fullName evidence="2">Transcriptional regulator</fullName>
    </submittedName>
</protein>
<proteinExistence type="predicted"/>
<dbReference type="SUPFAM" id="SSF47413">
    <property type="entry name" value="lambda repressor-like DNA-binding domains"/>
    <property type="match status" value="1"/>
</dbReference>
<dbReference type="Gene3D" id="1.10.260.40">
    <property type="entry name" value="lambda repressor-like DNA-binding domains"/>
    <property type="match status" value="1"/>
</dbReference>
<dbReference type="RefSeq" id="WP_081191178.1">
    <property type="nucleotide sequence ID" value="NZ_MWIH01000005.1"/>
</dbReference>
<gene>
    <name evidence="2" type="ORF">B1813_07205</name>
</gene>
<organism evidence="2 3">
    <name type="scientific">Saccharomonospora piscinae</name>
    <dbReference type="NCBI Taxonomy" id="687388"/>
    <lineage>
        <taxon>Bacteria</taxon>
        <taxon>Bacillati</taxon>
        <taxon>Actinomycetota</taxon>
        <taxon>Actinomycetes</taxon>
        <taxon>Pseudonocardiales</taxon>
        <taxon>Pseudonocardiaceae</taxon>
        <taxon>Saccharomonospora</taxon>
    </lineage>
</organism>
<dbReference type="InterPro" id="IPR010982">
    <property type="entry name" value="Lambda_DNA-bd_dom_sf"/>
</dbReference>
<dbReference type="Pfam" id="PF19054">
    <property type="entry name" value="DUF5753"/>
    <property type="match status" value="1"/>
</dbReference>
<evidence type="ECO:0000313" key="3">
    <source>
        <dbReference type="Proteomes" id="UP000192591"/>
    </source>
</evidence>
<feature type="domain" description="HTH cro/C1-type" evidence="1">
    <location>
        <begin position="17"/>
        <end position="74"/>
    </location>
</feature>
<evidence type="ECO:0000313" key="2">
    <source>
        <dbReference type="EMBL" id="OQO92050.1"/>
    </source>
</evidence>
<dbReference type="CDD" id="cd00093">
    <property type="entry name" value="HTH_XRE"/>
    <property type="match status" value="1"/>
</dbReference>
<dbReference type="STRING" id="1962155.B1813_07205"/>
<name>A0A1V9A4S1_SACPI</name>
<dbReference type="PROSITE" id="PS50943">
    <property type="entry name" value="HTH_CROC1"/>
    <property type="match status" value="1"/>
</dbReference>
<dbReference type="InterPro" id="IPR001387">
    <property type="entry name" value="Cro/C1-type_HTH"/>
</dbReference>